<accession>A0AC35FP51</accession>
<sequence length="544" mass="61755">MVKHGRMEGIAGDRKLIDNYYLYTKMKKEIDEKTKENGELHVQAEIIRDKKKCCICYLMVLSHCVKQIDMLPLSQTQRSYLDWIRWNRLINLTQLRRFKNDPYLQENVELIETLIIKIQTLLDENFVFNEAEKAISNQYAHAMARIQRQTEQSVSIDIRVLQHCAKLLINYMNNLKNRCYIKSLDRPGYSIEQLKSEAEDLITSLRRMNDTALATDLKDALDHFMNFREFDETEAASVEELIQHSLELAHERATETWLQSAKRQLTEVINQIKLAASRKIGQILEASSVLAHPLLHPIDTLKNMGYAIIHPINTSKELWKRAKENPWKCAAIVVGSIAVGVGIGLGVTGIVLALDLAITAVSLSPGVLGVLAIVSSAAAASALINTVVTGGRVLMTEQDAQRKIAKQEAKQLALIDQNTAEGKKIASQIKLNKMMREQLESTEEAFKQMQRLEEEFEESRRKQFNEMTPEELSNAEAEFGQQLNEVEEGLEATKNNLLTEQQKANEIQRNLTMLKDGKAALAFLLQNVKQNNSDIPSIDELEEE</sequence>
<evidence type="ECO:0000313" key="1">
    <source>
        <dbReference type="Proteomes" id="UP000887580"/>
    </source>
</evidence>
<protein>
    <submittedName>
        <fullName evidence="2">Uncharacterized protein</fullName>
    </submittedName>
</protein>
<dbReference type="Proteomes" id="UP000887580">
    <property type="component" value="Unplaced"/>
</dbReference>
<dbReference type="WBParaSite" id="PS1159_v2.g19384.t1">
    <property type="protein sequence ID" value="PS1159_v2.g19384.t1"/>
    <property type="gene ID" value="PS1159_v2.g19384"/>
</dbReference>
<evidence type="ECO:0000313" key="2">
    <source>
        <dbReference type="WBParaSite" id="PS1159_v2.g19384.t1"/>
    </source>
</evidence>
<organism evidence="1 2">
    <name type="scientific">Panagrolaimus sp. PS1159</name>
    <dbReference type="NCBI Taxonomy" id="55785"/>
    <lineage>
        <taxon>Eukaryota</taxon>
        <taxon>Metazoa</taxon>
        <taxon>Ecdysozoa</taxon>
        <taxon>Nematoda</taxon>
        <taxon>Chromadorea</taxon>
        <taxon>Rhabditida</taxon>
        <taxon>Tylenchina</taxon>
        <taxon>Panagrolaimomorpha</taxon>
        <taxon>Panagrolaimoidea</taxon>
        <taxon>Panagrolaimidae</taxon>
        <taxon>Panagrolaimus</taxon>
    </lineage>
</organism>
<name>A0AC35FP51_9BILA</name>
<reference evidence="2" key="1">
    <citation type="submission" date="2022-11" db="UniProtKB">
        <authorList>
            <consortium name="WormBaseParasite"/>
        </authorList>
    </citation>
    <scope>IDENTIFICATION</scope>
</reference>
<proteinExistence type="predicted"/>